<evidence type="ECO:0000256" key="4">
    <source>
        <dbReference type="ARBA" id="ARBA00012550"/>
    </source>
</evidence>
<dbReference type="GO" id="GO:0003949">
    <property type="term" value="F:1-(5-phosphoribosyl)-5-[(5-phosphoribosylamino)methylideneamino]imidazole-4-carboxamide isomerase activity"/>
    <property type="evidence" value="ECO:0007669"/>
    <property type="project" value="UniProtKB-EC"/>
</dbReference>
<dbReference type="InterPro" id="IPR011858">
    <property type="entry name" value="His6/HISN3"/>
</dbReference>
<dbReference type="EC" id="5.3.1.16" evidence="4 12"/>
<evidence type="ECO:0000313" key="15">
    <source>
        <dbReference type="Proteomes" id="UP000613177"/>
    </source>
</evidence>
<evidence type="ECO:0000256" key="6">
    <source>
        <dbReference type="ARBA" id="ARBA00022605"/>
    </source>
</evidence>
<evidence type="ECO:0000259" key="13">
    <source>
        <dbReference type="PROSITE" id="PS50897"/>
    </source>
</evidence>
<evidence type="ECO:0000313" key="14">
    <source>
        <dbReference type="EMBL" id="KAG2232213.1"/>
    </source>
</evidence>
<keyword evidence="12" id="KW-0963">Cytoplasm</keyword>
<name>A0A8H7SQB8_9FUNG</name>
<keyword evidence="7 11" id="KW-0368">Histidine biosynthesis</keyword>
<dbReference type="SMART" id="SM00757">
    <property type="entry name" value="CRA"/>
    <property type="match status" value="1"/>
</dbReference>
<keyword evidence="6 11" id="KW-0028">Amino-acid biosynthesis</keyword>
<gene>
    <name evidence="14" type="ORF">INT48_003903</name>
</gene>
<comment type="pathway">
    <text evidence="2 12">Amino-acid biosynthesis; L-histidine biosynthesis; L-histidine from 5-phospho-alpha-D-ribose 1-diphosphate: step 4/9.</text>
</comment>
<dbReference type="FunFam" id="3.20.20.70:FF:000110">
    <property type="entry name" value="1-(5-phosphoribosyl)-5-[(5-phosphoribosylamino)methylideneamino] imidazole-4-carboxamide isomerase, chloroplastic"/>
    <property type="match status" value="1"/>
</dbReference>
<dbReference type="NCBIfam" id="TIGR02129">
    <property type="entry name" value="hisA_euk"/>
    <property type="match status" value="1"/>
</dbReference>
<dbReference type="Pfam" id="PF10607">
    <property type="entry name" value="CTLH"/>
    <property type="match status" value="1"/>
</dbReference>
<dbReference type="Proteomes" id="UP000613177">
    <property type="component" value="Unassembled WGS sequence"/>
</dbReference>
<dbReference type="GO" id="GO:0000105">
    <property type="term" value="P:L-histidine biosynthetic process"/>
    <property type="evidence" value="ECO:0007669"/>
    <property type="project" value="UniProtKB-UniPathway"/>
</dbReference>
<dbReference type="SUPFAM" id="SSF51366">
    <property type="entry name" value="Ribulose-phoshate binding barrel"/>
    <property type="match status" value="1"/>
</dbReference>
<dbReference type="InterPro" id="IPR044524">
    <property type="entry name" value="Isoase_HisA-like"/>
</dbReference>
<dbReference type="GO" id="GO:0000162">
    <property type="term" value="P:L-tryptophan biosynthetic process"/>
    <property type="evidence" value="ECO:0007669"/>
    <property type="project" value="TreeGrafter"/>
</dbReference>
<dbReference type="CDD" id="cd04723">
    <property type="entry name" value="HisA_HisF"/>
    <property type="match status" value="1"/>
</dbReference>
<evidence type="ECO:0000256" key="12">
    <source>
        <dbReference type="RuleBase" id="RU364022"/>
    </source>
</evidence>
<keyword evidence="8 12" id="KW-0413">Isomerase</keyword>
<organism evidence="14 15">
    <name type="scientific">Thamnidium elegans</name>
    <dbReference type="NCBI Taxonomy" id="101142"/>
    <lineage>
        <taxon>Eukaryota</taxon>
        <taxon>Fungi</taxon>
        <taxon>Fungi incertae sedis</taxon>
        <taxon>Mucoromycota</taxon>
        <taxon>Mucoromycotina</taxon>
        <taxon>Mucoromycetes</taxon>
        <taxon>Mucorales</taxon>
        <taxon>Mucorineae</taxon>
        <taxon>Mucoraceae</taxon>
        <taxon>Thamnidium</taxon>
    </lineage>
</organism>
<comment type="catalytic activity">
    <reaction evidence="1 12">
        <text>1-(5-phospho-beta-D-ribosyl)-5-[(5-phospho-beta-D-ribosylamino)methylideneamino]imidazole-4-carboxamide = 5-[(5-phospho-1-deoxy-D-ribulos-1-ylimino)methylamino]-1-(5-phospho-beta-D-ribosyl)imidazole-4-carboxamide</text>
        <dbReference type="Rhea" id="RHEA:15469"/>
        <dbReference type="ChEBI" id="CHEBI:58435"/>
        <dbReference type="ChEBI" id="CHEBI:58525"/>
        <dbReference type="EC" id="5.3.1.16"/>
    </reaction>
</comment>
<reference evidence="14" key="1">
    <citation type="submission" date="2021-01" db="EMBL/GenBank/DDBJ databases">
        <title>Metabolic potential, ecology and presence of endohyphal bacteria is reflected in genomic diversity of Mucoromycotina.</title>
        <authorList>
            <person name="Muszewska A."/>
            <person name="Okrasinska A."/>
            <person name="Steczkiewicz K."/>
            <person name="Drgas O."/>
            <person name="Orlowska M."/>
            <person name="Perlinska-Lenart U."/>
            <person name="Aleksandrzak-Piekarczyk T."/>
            <person name="Szatraj K."/>
            <person name="Zielenkiewicz U."/>
            <person name="Pilsyk S."/>
            <person name="Malc E."/>
            <person name="Mieczkowski P."/>
            <person name="Kruszewska J.S."/>
            <person name="Biernat P."/>
            <person name="Pawlowska J."/>
        </authorList>
    </citation>
    <scope>NUCLEOTIDE SEQUENCE</scope>
    <source>
        <strain evidence="14">WA0000018081</strain>
    </source>
</reference>
<evidence type="ECO:0000256" key="10">
    <source>
        <dbReference type="ARBA" id="ARBA00031376"/>
    </source>
</evidence>
<evidence type="ECO:0000256" key="11">
    <source>
        <dbReference type="RuleBase" id="RU003657"/>
    </source>
</evidence>
<evidence type="ECO:0000256" key="1">
    <source>
        <dbReference type="ARBA" id="ARBA00000901"/>
    </source>
</evidence>
<dbReference type="InterPro" id="IPR013785">
    <property type="entry name" value="Aldolase_TIM"/>
</dbReference>
<dbReference type="InterPro" id="IPR006595">
    <property type="entry name" value="CTLH_C"/>
</dbReference>
<dbReference type="InterPro" id="IPR006062">
    <property type="entry name" value="His_biosynth"/>
</dbReference>
<comment type="subcellular location">
    <subcellularLocation>
        <location evidence="12">Cytoplasm</location>
    </subcellularLocation>
</comment>
<comment type="similarity">
    <text evidence="3 11">Belongs to the HisA/HisF family.</text>
</comment>
<dbReference type="SMART" id="SM00667">
    <property type="entry name" value="LisH"/>
    <property type="match status" value="1"/>
</dbReference>
<dbReference type="Pfam" id="PF00977">
    <property type="entry name" value="His_biosynth"/>
    <property type="match status" value="1"/>
</dbReference>
<dbReference type="InterPro" id="IPR011060">
    <property type="entry name" value="RibuloseP-bd_barrel"/>
</dbReference>
<dbReference type="InterPro" id="IPR013144">
    <property type="entry name" value="CRA_dom"/>
</dbReference>
<dbReference type="Gene3D" id="3.20.20.70">
    <property type="entry name" value="Aldolase class I"/>
    <property type="match status" value="1"/>
</dbReference>
<proteinExistence type="inferred from homology"/>
<dbReference type="PANTHER" id="PTHR43090">
    <property type="entry name" value="1-(5-PHOSPHORIBOSYL)-5-[(5-PHOSPHORIBOSYLAMINO)METHYLIDENEAMINO] IMIDAZOLE-4-CARBOXAMIDE ISOMERASE"/>
    <property type="match status" value="1"/>
</dbReference>
<keyword evidence="15" id="KW-1185">Reference proteome</keyword>
<evidence type="ECO:0000256" key="2">
    <source>
        <dbReference type="ARBA" id="ARBA00005133"/>
    </source>
</evidence>
<protein>
    <recommendedName>
        <fullName evidence="5 12">1-(5-phosphoribosyl)-5-[(5-phosphoribosylamino)methylideneamino] imidazole-4-carboxamide isomerase</fullName>
        <ecNumber evidence="4 12">5.3.1.16</ecNumber>
    </recommendedName>
    <alternativeName>
        <fullName evidence="10 12">5-proFAR isomerase</fullName>
    </alternativeName>
    <alternativeName>
        <fullName evidence="9 12">Phosphoribosylformimino-5-aminoimidazole carboxamide ribotide isomerase</fullName>
    </alternativeName>
</protein>
<evidence type="ECO:0000256" key="5">
    <source>
        <dbReference type="ARBA" id="ARBA00018464"/>
    </source>
</evidence>
<dbReference type="InterPro" id="IPR006594">
    <property type="entry name" value="LisH"/>
</dbReference>
<dbReference type="EMBL" id="JAEPRE010000119">
    <property type="protein sequence ID" value="KAG2232213.1"/>
    <property type="molecule type" value="Genomic_DNA"/>
</dbReference>
<evidence type="ECO:0000256" key="3">
    <source>
        <dbReference type="ARBA" id="ARBA00009667"/>
    </source>
</evidence>
<evidence type="ECO:0000256" key="9">
    <source>
        <dbReference type="ARBA" id="ARBA00030547"/>
    </source>
</evidence>
<dbReference type="UniPathway" id="UPA00031">
    <property type="reaction ID" value="UER00009"/>
</dbReference>
<dbReference type="AlphaFoldDB" id="A0A8H7SQB8"/>
<sequence>MTRFNGCIDLHHGKVKQIVGGSLLDHSPDQLTTNFVSEESPSFYSKLYKENDVTRCHVIKLGPNNDEAAKEALAAWPNGLQVGGGITLDNAQHWLSLGASKVIVTSYLFPGATFSKERLIQLCELVGKDRLVVDVSCRKKNNKWLVAMDKWQTMTDMEVNKETLDMLSKYCSEFLIHAADVEGLCNGIDEELVERLGEWVTIPTTYAGGGRSMEDLKLVDKLSNGKVDLTFGRDLNQLVMNYLVVEGYKDAAEQFSSESGLAPTVDLQSIQERMDIRHAIQSGDVDTAIDLILDTNPHLFFHLQQQRLIELIRKGSFQEALEFASEEMAPRGEEHPEFLEELERTMALLAFQDSIDSPVQDLLHPGQRQKTASELNAAILLSQSQEKDPKLPNLLKMLAWSQEQLDERMIYPKIENWVKADLVLQDENGNNLEDIAM</sequence>
<dbReference type="PANTHER" id="PTHR43090:SF2">
    <property type="entry name" value="1-(5-PHOSPHORIBOSYL)-5-[(5-PHOSPHORIBOSYLAMINO)METHYLIDENEAMINO] IMIDAZOLE-4-CARBOXAMIDE ISOMERASE"/>
    <property type="match status" value="1"/>
</dbReference>
<accession>A0A8H7SQB8</accession>
<dbReference type="PROSITE" id="PS50896">
    <property type="entry name" value="LISH"/>
    <property type="match status" value="1"/>
</dbReference>
<dbReference type="GO" id="GO:0005737">
    <property type="term" value="C:cytoplasm"/>
    <property type="evidence" value="ECO:0007669"/>
    <property type="project" value="UniProtKB-SubCell"/>
</dbReference>
<dbReference type="Pfam" id="PF08513">
    <property type="entry name" value="LisH"/>
    <property type="match status" value="1"/>
</dbReference>
<dbReference type="PROSITE" id="PS50897">
    <property type="entry name" value="CTLH"/>
    <property type="match status" value="1"/>
</dbReference>
<evidence type="ECO:0000256" key="8">
    <source>
        <dbReference type="ARBA" id="ARBA00023235"/>
    </source>
</evidence>
<dbReference type="InterPro" id="IPR024964">
    <property type="entry name" value="CTLH/CRA"/>
</dbReference>
<feature type="domain" description="CTLH" evidence="13">
    <location>
        <begin position="269"/>
        <end position="319"/>
    </location>
</feature>
<evidence type="ECO:0000256" key="7">
    <source>
        <dbReference type="ARBA" id="ARBA00023102"/>
    </source>
</evidence>
<comment type="caution">
    <text evidence="14">The sequence shown here is derived from an EMBL/GenBank/DDBJ whole genome shotgun (WGS) entry which is preliminary data.</text>
</comment>
<dbReference type="SMART" id="SM00668">
    <property type="entry name" value="CTLH"/>
    <property type="match status" value="1"/>
</dbReference>